<evidence type="ECO:0000256" key="3">
    <source>
        <dbReference type="SAM" id="MobiDB-lite"/>
    </source>
</evidence>
<feature type="compositionally biased region" description="Low complexity" evidence="3">
    <location>
        <begin position="658"/>
        <end position="671"/>
    </location>
</feature>
<dbReference type="EMBL" id="KN835481">
    <property type="protein sequence ID" value="KIK37016.1"/>
    <property type="molecule type" value="Genomic_DNA"/>
</dbReference>
<dbReference type="AlphaFoldDB" id="A0A0D0A633"/>
<keyword evidence="2" id="KW-0677">Repeat</keyword>
<feature type="compositionally biased region" description="Low complexity" evidence="3">
    <location>
        <begin position="370"/>
        <end position="390"/>
    </location>
</feature>
<dbReference type="InParanoid" id="A0A0D0A633"/>
<dbReference type="OrthoDB" id="3236053at2759"/>
<dbReference type="Pfam" id="PF00400">
    <property type="entry name" value="WD40"/>
    <property type="match status" value="1"/>
</dbReference>
<sequence>MVDSTSDSQGPVSSSTVSSVLGIKGSLRFRRHGASQKAHVVLRRVELSEESINDTGKRPVVYFSLFAQKRIEVKPGKEILLAVASEDGSFTDQAVIFEGDLLGAEAQTEAEQETQDNVDHVVEVPFVPPKMRRTWNKAYEQVSVVPDSAYRPPPPPERVSVGIQAQPSWAVSSVQAVPITSPVQTGQHLSLREDKEDLSLDTSPPEVVGLYSAPQKSSLSPALNDAIMDEDRERSLSPMSLGSPSSTPPQSPIVERIPNVFRVQTPVTEPPRNSQDSGMDLSSDSQDEKQIEDDLRHPGDASSLPAEPSTPTSETADMDLQSSPSSASSSSSDIPGLVTGSSWRAPAPPHRPMEPGLEQEPSSPPKTVLSSVPSVQPFQPSSERIPASPKKSPPSAVPPAVNKLATLPPKLTISVPKKPAIVNPFVSGGFMTEFVGSPASLTAQKSLPPKSRTGSPNISEAQSTPTPISTPAPPRSNPPLQAPTFVPASCTVTTSLSPCAPSPQFSTKPSSPPPAVPARPFSQEQRLTAAPLPPIPLSVPQPPRTQAYPSSLPPRPSETVIAYSNKAPYKPGYSPLTSASDARISYNATGTISNPLNIRPSRFAPLKAIPIQSQQAPKKPLTIGNGWPHTRQANGHGSTSISPVTSKALPPSTGAHRPLTPESTRSSTTPPGLTNFVAYTSPSPPGFLHRSLKDKPSTDSPSSSGEPNIKHEYMDVPLPPTPTTTVKQKISIQSPRPVLPASATSPSILRFSSHSNSATPPSDSKGKKRAMSTASDVESTRPRKRTHPWPTQESMYSIRIKSDSDAGVREIVFSSDCERMAVVCHDRTIRIWSVSNRVETARLAQNSPISSVAWMPDDNGIITLGQDGMISKWTRNNQNHWQWAKLLDAGKEESISFTYNRDRIAVAFPRFGVRVWLWIKGTWQPQRSILRQNVTCIKFVEDGEALLGGTSDGVLWYCQVPNGTLRAYAFLKAKIRHLDVSPNGTQALVSQVGARAHLVGIQGMDRKGKIEQVYAINGDSTSDGKQSTPAVFINGGRSVVFHSRESSCLVWNKAKGEVLSGLDHGDNEHTQAVAGFDRASHSYIVTGTAQGLLSWWNSPPDQ</sequence>
<feature type="compositionally biased region" description="Pro residues" evidence="3">
    <location>
        <begin position="468"/>
        <end position="481"/>
    </location>
</feature>
<evidence type="ECO:0000256" key="2">
    <source>
        <dbReference type="ARBA" id="ARBA00022737"/>
    </source>
</evidence>
<feature type="compositionally biased region" description="Low complexity" evidence="3">
    <location>
        <begin position="322"/>
        <end position="332"/>
    </location>
</feature>
<feature type="compositionally biased region" description="Polar residues" evidence="3">
    <location>
        <begin position="452"/>
        <end position="462"/>
    </location>
</feature>
<dbReference type="PANTHER" id="PTHR19848">
    <property type="entry name" value="WD40 REPEAT PROTEIN"/>
    <property type="match status" value="1"/>
</dbReference>
<gene>
    <name evidence="4" type="ORF">CY34DRAFT_810796</name>
</gene>
<feature type="compositionally biased region" description="Polar residues" evidence="3">
    <location>
        <begin position="742"/>
        <end position="762"/>
    </location>
</feature>
<feature type="compositionally biased region" description="Polar residues" evidence="3">
    <location>
        <begin position="490"/>
        <end position="508"/>
    </location>
</feature>
<evidence type="ECO:0000256" key="1">
    <source>
        <dbReference type="ARBA" id="ARBA00022574"/>
    </source>
</evidence>
<feature type="compositionally biased region" description="Polar residues" evidence="3">
    <location>
        <begin position="266"/>
        <end position="284"/>
    </location>
</feature>
<feature type="region of interest" description="Disordered" evidence="3">
    <location>
        <begin position="441"/>
        <end position="556"/>
    </location>
</feature>
<dbReference type="InterPro" id="IPR015943">
    <property type="entry name" value="WD40/YVTN_repeat-like_dom_sf"/>
</dbReference>
<dbReference type="HOGENOM" id="CLU_283146_0_0_1"/>
<accession>A0A0D0A633</accession>
<dbReference type="STRING" id="930992.A0A0D0A633"/>
<feature type="compositionally biased region" description="Low complexity" evidence="3">
    <location>
        <begin position="236"/>
        <end position="245"/>
    </location>
</feature>
<dbReference type="SUPFAM" id="SSF50978">
    <property type="entry name" value="WD40 repeat-like"/>
    <property type="match status" value="1"/>
</dbReference>
<dbReference type="Proteomes" id="UP000054485">
    <property type="component" value="Unassembled WGS sequence"/>
</dbReference>
<name>A0A0D0A633_9AGAM</name>
<dbReference type="Gene3D" id="2.130.10.10">
    <property type="entry name" value="YVTN repeat-like/Quinoprotein amine dehydrogenase"/>
    <property type="match status" value="2"/>
</dbReference>
<evidence type="ECO:0000313" key="4">
    <source>
        <dbReference type="EMBL" id="KIK37016.1"/>
    </source>
</evidence>
<feature type="compositionally biased region" description="Pro residues" evidence="3">
    <location>
        <begin position="531"/>
        <end position="543"/>
    </location>
</feature>
<dbReference type="PANTHER" id="PTHR19848:SF8">
    <property type="entry name" value="F-BOX AND WD REPEAT DOMAIN CONTAINING 7"/>
    <property type="match status" value="1"/>
</dbReference>
<reference evidence="5" key="2">
    <citation type="submission" date="2015-01" db="EMBL/GenBank/DDBJ databases">
        <title>Evolutionary Origins and Diversification of the Mycorrhizal Mutualists.</title>
        <authorList>
            <consortium name="DOE Joint Genome Institute"/>
            <consortium name="Mycorrhizal Genomics Consortium"/>
            <person name="Kohler A."/>
            <person name="Kuo A."/>
            <person name="Nagy L.G."/>
            <person name="Floudas D."/>
            <person name="Copeland A."/>
            <person name="Barry K.W."/>
            <person name="Cichocki N."/>
            <person name="Veneault-Fourrey C."/>
            <person name="LaButti K."/>
            <person name="Lindquist E.A."/>
            <person name="Lipzen A."/>
            <person name="Lundell T."/>
            <person name="Morin E."/>
            <person name="Murat C."/>
            <person name="Riley R."/>
            <person name="Ohm R."/>
            <person name="Sun H."/>
            <person name="Tunlid A."/>
            <person name="Henrissat B."/>
            <person name="Grigoriev I.V."/>
            <person name="Hibbett D.S."/>
            <person name="Martin F."/>
        </authorList>
    </citation>
    <scope>NUCLEOTIDE SEQUENCE [LARGE SCALE GENOMIC DNA]</scope>
    <source>
        <strain evidence="5">UH-Slu-Lm8-n1</strain>
    </source>
</reference>
<organism evidence="4 5">
    <name type="scientific">Suillus luteus UH-Slu-Lm8-n1</name>
    <dbReference type="NCBI Taxonomy" id="930992"/>
    <lineage>
        <taxon>Eukaryota</taxon>
        <taxon>Fungi</taxon>
        <taxon>Dikarya</taxon>
        <taxon>Basidiomycota</taxon>
        <taxon>Agaricomycotina</taxon>
        <taxon>Agaricomycetes</taxon>
        <taxon>Agaricomycetidae</taxon>
        <taxon>Boletales</taxon>
        <taxon>Suillineae</taxon>
        <taxon>Suillaceae</taxon>
        <taxon>Suillus</taxon>
    </lineage>
</organism>
<keyword evidence="5" id="KW-1185">Reference proteome</keyword>
<feature type="compositionally biased region" description="Basic and acidic residues" evidence="3">
    <location>
        <begin position="286"/>
        <end position="299"/>
    </location>
</feature>
<feature type="region of interest" description="Disordered" evidence="3">
    <location>
        <begin position="185"/>
        <end position="254"/>
    </location>
</feature>
<evidence type="ECO:0000313" key="5">
    <source>
        <dbReference type="Proteomes" id="UP000054485"/>
    </source>
</evidence>
<protein>
    <submittedName>
        <fullName evidence="4">Uncharacterized protein</fullName>
    </submittedName>
</protein>
<feature type="region of interest" description="Disordered" evidence="3">
    <location>
        <begin position="613"/>
        <end position="790"/>
    </location>
</feature>
<reference evidence="4 5" key="1">
    <citation type="submission" date="2014-04" db="EMBL/GenBank/DDBJ databases">
        <authorList>
            <consortium name="DOE Joint Genome Institute"/>
            <person name="Kuo A."/>
            <person name="Ruytinx J."/>
            <person name="Rineau F."/>
            <person name="Colpaert J."/>
            <person name="Kohler A."/>
            <person name="Nagy L.G."/>
            <person name="Floudas D."/>
            <person name="Copeland A."/>
            <person name="Barry K.W."/>
            <person name="Cichocki N."/>
            <person name="Veneault-Fourrey C."/>
            <person name="LaButti K."/>
            <person name="Lindquist E.A."/>
            <person name="Lipzen A."/>
            <person name="Lundell T."/>
            <person name="Morin E."/>
            <person name="Murat C."/>
            <person name="Sun H."/>
            <person name="Tunlid A."/>
            <person name="Henrissat B."/>
            <person name="Grigoriev I.V."/>
            <person name="Hibbett D.S."/>
            <person name="Martin F."/>
            <person name="Nordberg H.P."/>
            <person name="Cantor M.N."/>
            <person name="Hua S.X."/>
        </authorList>
    </citation>
    <scope>NUCLEOTIDE SEQUENCE [LARGE SCALE GENOMIC DNA]</scope>
    <source>
        <strain evidence="4 5">UH-Slu-Lm8-n1</strain>
    </source>
</reference>
<feature type="compositionally biased region" description="Polar residues" evidence="3">
    <location>
        <begin position="631"/>
        <end position="645"/>
    </location>
</feature>
<feature type="region of interest" description="Disordered" evidence="3">
    <location>
        <begin position="266"/>
        <end position="409"/>
    </location>
</feature>
<dbReference type="InterPro" id="IPR036322">
    <property type="entry name" value="WD40_repeat_dom_sf"/>
</dbReference>
<dbReference type="SMART" id="SM00320">
    <property type="entry name" value="WD40"/>
    <property type="match status" value="4"/>
</dbReference>
<proteinExistence type="predicted"/>
<dbReference type="InterPro" id="IPR001680">
    <property type="entry name" value="WD40_rpt"/>
</dbReference>
<keyword evidence="1" id="KW-0853">WD repeat</keyword>